<evidence type="ECO:0000256" key="1">
    <source>
        <dbReference type="ARBA" id="ARBA00004123"/>
    </source>
</evidence>
<evidence type="ECO:0000256" key="7">
    <source>
        <dbReference type="RuleBase" id="RU000682"/>
    </source>
</evidence>
<gene>
    <name evidence="11 12 13" type="primary">LOC117641376</name>
</gene>
<dbReference type="GO" id="GO:0000981">
    <property type="term" value="F:DNA-binding transcription factor activity, RNA polymerase II-specific"/>
    <property type="evidence" value="ECO:0007669"/>
    <property type="project" value="InterPro"/>
</dbReference>
<dbReference type="InterPro" id="IPR001356">
    <property type="entry name" value="HD"/>
</dbReference>
<feature type="compositionally biased region" description="Pro residues" evidence="8">
    <location>
        <begin position="262"/>
        <end position="273"/>
    </location>
</feature>
<feature type="compositionally biased region" description="Gly residues" evidence="8">
    <location>
        <begin position="280"/>
        <end position="292"/>
    </location>
</feature>
<sequence>MSAQGRPDAPGCGMWPNSLSGGCGPEGELLGFGGSCGSGPPPMAAYLKSPPYGVNGIGLSMGAMDSLHPPMGFPSGPLMGSANSRKQRRERTTFTRAQLDVLEALFGKTRYPDIFMREEVALKINLPESRVQVWFKNRRAKCRQQQKQQQHSSSDAKRSSSTSSSALSGAAKKSTAPSSASLPGGATAGTVSGAVPGAVPCKPALNGTSVTPASQRDASYLKPLLSQSSPNSPYGGSSIWSPAAIDSCLEGRNYPAAAPGLAPGPPVPPPPVSAAPGAVGSAGGGGGSGASGGQPSWGQGYYYSNVDYLGPGAAQLNVVQDNNLDSVWPKREDPTWFYNSSSWDRK</sequence>
<dbReference type="PROSITE" id="PS51257">
    <property type="entry name" value="PROKAR_LIPOPROTEIN"/>
    <property type="match status" value="1"/>
</dbReference>
<dbReference type="PANTHER" id="PTHR45793:SF9">
    <property type="entry name" value="HOMEOBOX PROTEIN OTX1"/>
    <property type="match status" value="1"/>
</dbReference>
<dbReference type="Gene3D" id="1.10.10.60">
    <property type="entry name" value="Homeodomain-like"/>
    <property type="match status" value="1"/>
</dbReference>
<dbReference type="RefSeq" id="XP_034234530.1">
    <property type="nucleotide sequence ID" value="XM_034378639.1"/>
</dbReference>
<dbReference type="CDD" id="cd00086">
    <property type="entry name" value="homeodomain"/>
    <property type="match status" value="1"/>
</dbReference>
<protein>
    <submittedName>
        <fullName evidence="11 12">Homeobox protein OTX2-like</fullName>
    </submittedName>
</protein>
<keyword evidence="2" id="KW-0217">Developmental protein</keyword>
<keyword evidence="4 6" id="KW-0371">Homeobox</keyword>
<evidence type="ECO:0000256" key="3">
    <source>
        <dbReference type="ARBA" id="ARBA00023125"/>
    </source>
</evidence>
<accession>A0A6P8YCH4</accession>
<evidence type="ECO:0000313" key="10">
    <source>
        <dbReference type="Proteomes" id="UP000515158"/>
    </source>
</evidence>
<evidence type="ECO:0000256" key="4">
    <source>
        <dbReference type="ARBA" id="ARBA00023155"/>
    </source>
</evidence>
<keyword evidence="5 6" id="KW-0539">Nucleus</keyword>
<dbReference type="GO" id="GO:0005634">
    <property type="term" value="C:nucleus"/>
    <property type="evidence" value="ECO:0007669"/>
    <property type="project" value="UniProtKB-SubCell"/>
</dbReference>
<dbReference type="GO" id="GO:0000978">
    <property type="term" value="F:RNA polymerase II cis-regulatory region sequence-specific DNA binding"/>
    <property type="evidence" value="ECO:0007669"/>
    <property type="project" value="TreeGrafter"/>
</dbReference>
<organism evidence="13">
    <name type="scientific">Thrips palmi</name>
    <name type="common">Melon thrips</name>
    <dbReference type="NCBI Taxonomy" id="161013"/>
    <lineage>
        <taxon>Eukaryota</taxon>
        <taxon>Metazoa</taxon>
        <taxon>Ecdysozoa</taxon>
        <taxon>Arthropoda</taxon>
        <taxon>Hexapoda</taxon>
        <taxon>Insecta</taxon>
        <taxon>Pterygota</taxon>
        <taxon>Neoptera</taxon>
        <taxon>Paraneoptera</taxon>
        <taxon>Thysanoptera</taxon>
        <taxon>Terebrantia</taxon>
        <taxon>Thripoidea</taxon>
        <taxon>Thripidae</taxon>
        <taxon>Thrips</taxon>
    </lineage>
</organism>
<feature type="region of interest" description="Disordered" evidence="8">
    <location>
        <begin position="260"/>
        <end position="296"/>
    </location>
</feature>
<feature type="domain" description="Homeobox" evidence="9">
    <location>
        <begin position="85"/>
        <end position="145"/>
    </location>
</feature>
<evidence type="ECO:0000256" key="5">
    <source>
        <dbReference type="ARBA" id="ARBA00023242"/>
    </source>
</evidence>
<dbReference type="AlphaFoldDB" id="A0A6P8YCH4"/>
<dbReference type="OrthoDB" id="6159439at2759"/>
<dbReference type="SMART" id="SM00389">
    <property type="entry name" value="HOX"/>
    <property type="match status" value="1"/>
</dbReference>
<dbReference type="PROSITE" id="PS50071">
    <property type="entry name" value="HOMEOBOX_2"/>
    <property type="match status" value="1"/>
</dbReference>
<name>A0A6P8YCH4_THRPL</name>
<reference evidence="11 12" key="1">
    <citation type="submission" date="2025-04" db="UniProtKB">
        <authorList>
            <consortium name="RefSeq"/>
        </authorList>
    </citation>
    <scope>IDENTIFICATION</scope>
    <source>
        <tissue evidence="11 12">Total insect</tissue>
    </source>
</reference>
<dbReference type="RefSeq" id="XP_034234528.1">
    <property type="nucleotide sequence ID" value="XM_034378637.1"/>
</dbReference>
<keyword evidence="3 6" id="KW-0238">DNA-binding</keyword>
<evidence type="ECO:0000256" key="8">
    <source>
        <dbReference type="SAM" id="MobiDB-lite"/>
    </source>
</evidence>
<dbReference type="PROSITE" id="PS00027">
    <property type="entry name" value="HOMEOBOX_1"/>
    <property type="match status" value="1"/>
</dbReference>
<dbReference type="SUPFAM" id="SSF46689">
    <property type="entry name" value="Homeodomain-like"/>
    <property type="match status" value="1"/>
</dbReference>
<feature type="compositionally biased region" description="Low complexity" evidence="8">
    <location>
        <begin position="145"/>
        <end position="185"/>
    </location>
</feature>
<dbReference type="InterPro" id="IPR009057">
    <property type="entry name" value="Homeodomain-like_sf"/>
</dbReference>
<dbReference type="FunFam" id="1.10.10.60:FF:000142">
    <property type="entry name" value="homeobox protein OTX2 isoform X2"/>
    <property type="match status" value="1"/>
</dbReference>
<dbReference type="InterPro" id="IPR017970">
    <property type="entry name" value="Homeobox_CS"/>
</dbReference>
<feature type="DNA-binding region" description="Homeobox" evidence="6">
    <location>
        <begin position="87"/>
        <end position="146"/>
    </location>
</feature>
<evidence type="ECO:0000256" key="6">
    <source>
        <dbReference type="PROSITE-ProRule" id="PRU00108"/>
    </source>
</evidence>
<keyword evidence="10" id="KW-1185">Reference proteome</keyword>
<evidence type="ECO:0000256" key="2">
    <source>
        <dbReference type="ARBA" id="ARBA00022473"/>
    </source>
</evidence>
<evidence type="ECO:0000313" key="11">
    <source>
        <dbReference type="RefSeq" id="XP_034234528.1"/>
    </source>
</evidence>
<feature type="region of interest" description="Disordered" evidence="8">
    <location>
        <begin position="142"/>
        <end position="185"/>
    </location>
</feature>
<evidence type="ECO:0000313" key="13">
    <source>
        <dbReference type="RefSeq" id="XP_034234530.1"/>
    </source>
</evidence>
<dbReference type="Proteomes" id="UP000515158">
    <property type="component" value="Unplaced"/>
</dbReference>
<evidence type="ECO:0000313" key="12">
    <source>
        <dbReference type="RefSeq" id="XP_034234529.1"/>
    </source>
</evidence>
<dbReference type="RefSeq" id="XP_034234529.1">
    <property type="nucleotide sequence ID" value="XM_034378638.1"/>
</dbReference>
<comment type="subcellular location">
    <subcellularLocation>
        <location evidence="1 6 7">Nucleus</location>
    </subcellularLocation>
</comment>
<proteinExistence type="predicted"/>
<dbReference type="GeneID" id="117641376"/>
<dbReference type="PANTHER" id="PTHR45793">
    <property type="entry name" value="HOMEOBOX PROTEIN"/>
    <property type="match status" value="1"/>
</dbReference>
<dbReference type="Pfam" id="PF00046">
    <property type="entry name" value="Homeodomain"/>
    <property type="match status" value="1"/>
</dbReference>
<dbReference type="KEGG" id="tpal:117641376"/>
<evidence type="ECO:0000259" key="9">
    <source>
        <dbReference type="PROSITE" id="PS50071"/>
    </source>
</evidence>